<dbReference type="InterPro" id="IPR028097">
    <property type="entry name" value="FAM91_C_dom"/>
</dbReference>
<dbReference type="OrthoDB" id="275996at2759"/>
<dbReference type="KEGG" id="acan:ACA1_073240"/>
<proteinExistence type="inferred from homology"/>
<dbReference type="RefSeq" id="XP_004353208.1">
    <property type="nucleotide sequence ID" value="XM_004353156.1"/>
</dbReference>
<organism evidence="5 6">
    <name type="scientific">Acanthamoeba castellanii (strain ATCC 30010 / Neff)</name>
    <dbReference type="NCBI Taxonomy" id="1257118"/>
    <lineage>
        <taxon>Eukaryota</taxon>
        <taxon>Amoebozoa</taxon>
        <taxon>Discosea</taxon>
        <taxon>Longamoebia</taxon>
        <taxon>Centramoebida</taxon>
        <taxon>Acanthamoebidae</taxon>
        <taxon>Acanthamoeba</taxon>
    </lineage>
</organism>
<dbReference type="VEuPathDB" id="AmoebaDB:ACA1_073240"/>
<dbReference type="STRING" id="1257118.L8HEU7"/>
<dbReference type="GeneID" id="14924663"/>
<feature type="domain" description="FAM91 N-terminal" evidence="3">
    <location>
        <begin position="29"/>
        <end position="331"/>
    </location>
</feature>
<evidence type="ECO:0000259" key="4">
    <source>
        <dbReference type="Pfam" id="PF14648"/>
    </source>
</evidence>
<protein>
    <recommendedName>
        <fullName evidence="7">Protein FAM91A1</fullName>
    </recommendedName>
</protein>
<comment type="similarity">
    <text evidence="1">Belongs to the FAM91 family.</text>
</comment>
<feature type="compositionally biased region" description="Acidic residues" evidence="2">
    <location>
        <begin position="725"/>
        <end position="741"/>
    </location>
</feature>
<evidence type="ECO:0000256" key="1">
    <source>
        <dbReference type="ARBA" id="ARBA00010319"/>
    </source>
</evidence>
<dbReference type="Proteomes" id="UP000011083">
    <property type="component" value="Unassembled WGS sequence"/>
</dbReference>
<dbReference type="PANTHER" id="PTHR28441">
    <property type="entry name" value="PROTEIN FAM91A1"/>
    <property type="match status" value="1"/>
</dbReference>
<reference evidence="5 6" key="1">
    <citation type="journal article" date="2013" name="Genome Biol.">
        <title>Genome of Acanthamoeba castellanii highlights extensive lateral gene transfer and early evolution of tyrosine kinase signaling.</title>
        <authorList>
            <person name="Clarke M."/>
            <person name="Lohan A.J."/>
            <person name="Liu B."/>
            <person name="Lagkouvardos I."/>
            <person name="Roy S."/>
            <person name="Zafar N."/>
            <person name="Bertelli C."/>
            <person name="Schilde C."/>
            <person name="Kianianmomeni A."/>
            <person name="Burglin T.R."/>
            <person name="Frech C."/>
            <person name="Turcotte B."/>
            <person name="Kopec K.O."/>
            <person name="Synnott J.M."/>
            <person name="Choo C."/>
            <person name="Paponov I."/>
            <person name="Finkler A."/>
            <person name="Soon Heng Tan C."/>
            <person name="Hutchins A.P."/>
            <person name="Weinmeier T."/>
            <person name="Rattei T."/>
            <person name="Chu J.S."/>
            <person name="Gimenez G."/>
            <person name="Irimia M."/>
            <person name="Rigden D.J."/>
            <person name="Fitzpatrick D.A."/>
            <person name="Lorenzo-Morales J."/>
            <person name="Bateman A."/>
            <person name="Chiu C.H."/>
            <person name="Tang P."/>
            <person name="Hegemann P."/>
            <person name="Fromm H."/>
            <person name="Raoult D."/>
            <person name="Greub G."/>
            <person name="Miranda-Saavedra D."/>
            <person name="Chen N."/>
            <person name="Nash P."/>
            <person name="Ginger M.L."/>
            <person name="Horn M."/>
            <person name="Schaap P."/>
            <person name="Caler L."/>
            <person name="Loftus B."/>
        </authorList>
    </citation>
    <scope>NUCLEOTIDE SEQUENCE [LARGE SCALE GENOMIC DNA]</scope>
    <source>
        <strain evidence="5 6">Neff</strain>
    </source>
</reference>
<keyword evidence="6" id="KW-1185">Reference proteome</keyword>
<dbReference type="EMBL" id="KB007857">
    <property type="protein sequence ID" value="ELR23680.1"/>
    <property type="molecule type" value="Genomic_DNA"/>
</dbReference>
<accession>L8HEU7</accession>
<name>L8HEU7_ACACF</name>
<evidence type="ECO:0000313" key="6">
    <source>
        <dbReference type="Proteomes" id="UP000011083"/>
    </source>
</evidence>
<dbReference type="Pfam" id="PF14648">
    <property type="entry name" value="FAM91_C"/>
    <property type="match status" value="1"/>
</dbReference>
<evidence type="ECO:0000313" key="5">
    <source>
        <dbReference type="EMBL" id="ELR23680.1"/>
    </source>
</evidence>
<evidence type="ECO:0000256" key="2">
    <source>
        <dbReference type="SAM" id="MobiDB-lite"/>
    </source>
</evidence>
<evidence type="ECO:0000259" key="3">
    <source>
        <dbReference type="Pfam" id="PF14647"/>
    </source>
</evidence>
<gene>
    <name evidence="5" type="ORF">ACA1_073240</name>
</gene>
<evidence type="ECO:0008006" key="7">
    <source>
        <dbReference type="Google" id="ProtNLM"/>
    </source>
</evidence>
<feature type="region of interest" description="Disordered" evidence="2">
    <location>
        <begin position="721"/>
        <end position="759"/>
    </location>
</feature>
<feature type="domain" description="FAM91 C-terminal" evidence="4">
    <location>
        <begin position="408"/>
        <end position="827"/>
    </location>
</feature>
<dbReference type="Pfam" id="PF14647">
    <property type="entry name" value="FAM91_N"/>
    <property type="match status" value="1"/>
</dbReference>
<dbReference type="InterPro" id="IPR039199">
    <property type="entry name" value="FAM91"/>
</dbReference>
<dbReference type="AlphaFoldDB" id="L8HEU7"/>
<dbReference type="PANTHER" id="PTHR28441:SF2">
    <property type="entry name" value="PROTEIN FAM91A1"/>
    <property type="match status" value="1"/>
</dbReference>
<dbReference type="InterPro" id="IPR028091">
    <property type="entry name" value="FAM91_N_dom"/>
</dbReference>
<sequence length="856" mass="97186">MLSMNLSGGTVSVGVNLTEAEKEEVEGYILDRAVWNALPPKVKGMFGNSIEAWKEYVVLYSIEHQLRWRDHLVRSVMPSEKNYFDELMAWSRTHLMLYPYHLSDVMVKGLRITPFKYYLNMMHDVMKEERSYDRLPNFTASDCVRLLGIGRNQYIDTMNTSWLWRRKRGALFELLPSQPVPIEIAHWWKINIGYVSEDDIRNATKMEHAVIDMLIDVGTRKAGEVDKATVHSLYTKGLIYIDVPVYDEDYIIIPPLEGFVMNRVIGDYFENLLYKLFVSVDERTNVEQLAHILQMDVQMIKQALSLYLRLGFAKKKNFEELAQPTLDDGSGKLKTRWHPSWLAMAGPTSPGVKRPAKEVTLTFTQKDGEGSASYYPSFFSEPTASSEDISTVVATPLSKPDSVPTVEHSKRIAFLFDSTITAYLMMGNLGAGLKTHAVTMFERGKLSDEFLDSLLEELQLVKPKAEGEAQRYVDHAICLKNTIQALRYNKKVLDLPDCDGGIDLIRCERINTLDEATRLRLLEKNYAVLISMAPISTETEEMTRVVPRHFGPPLPEFNSMWWKLFVYNEIGAGPPTILYPRGARVTQLPTAILPYDRVTFTAGLHEPAVLPTANLLPVLNEALTSSSVWIQAFAYAHKSTVVHVPFPVRPPPEGYIAHTERSNRLRPAGSHTPVTEYDQDNLEYHPFVQQLQEKLNLQYGFGYITMSSPHALNLPVARRLSGEGEPVEDDEDEDEDEDDGYGDTGLGSRKSAVLEHKRTPESDEWTVVEVTFGMPLFDPQLNKAVCERIESFRLFSEDNLAQYTKHSQYLSNALLDFIEAHQAPHYKYEVEPGQVPPPTKTLTFAGNAAFHHPHKS</sequence>
<dbReference type="OMA" id="HYESFPF"/>